<accession>A0A9N9T897</accession>
<dbReference type="Pfam" id="PF04572">
    <property type="entry name" value="Gb3_synth"/>
    <property type="match status" value="1"/>
</dbReference>
<dbReference type="GO" id="GO:0016758">
    <property type="term" value="F:hexosyltransferase activity"/>
    <property type="evidence" value="ECO:0007669"/>
    <property type="project" value="TreeGrafter"/>
</dbReference>
<feature type="transmembrane region" description="Helical" evidence="7">
    <location>
        <begin position="12"/>
        <end position="31"/>
    </location>
</feature>
<sequence length="356" mass="40421">MNVFYMQRCFKVLLCVAVATIVIIFLESQYIPIKVYRLFYPKDGINCYRIQMPSLPEITEISPRKGKSIFFHETSCRSFFNDKISITARQACAVESAARINPNFDVYLLFTSPGVLKYEGDESDRILMALLRYNNLKLLHLDYDKYTKGTPLEELYSSGKVDNSYYAQSHASDVLRYLTLWKYGGIYLDLDVIVTQSLEDIPPNYAGIESDKNVAAGVLSFDATGKGHTMAESCVNDLKHNFNGQDWGNNGPGVITRLLKSLCGVKLAKEMVNKDCGGFKAYPPNSFYPVPWQNWKMYFDENSTEAVVNLAKDSIAIHVWNKHSEQTKLPLSSDAPYIHFAKKYCPKVIAAIDEYF</sequence>
<dbReference type="Proteomes" id="UP001153709">
    <property type="component" value="Chromosome 7"/>
</dbReference>
<evidence type="ECO:0000256" key="6">
    <source>
        <dbReference type="ARBA" id="ARBA00023136"/>
    </source>
</evidence>
<keyword evidence="4" id="KW-0808">Transferase</keyword>
<evidence type="ECO:0000259" key="8">
    <source>
        <dbReference type="Pfam" id="PF04572"/>
    </source>
</evidence>
<proteinExistence type="inferred from homology"/>
<evidence type="ECO:0000256" key="2">
    <source>
        <dbReference type="ARBA" id="ARBA00009003"/>
    </source>
</evidence>
<organism evidence="9 10">
    <name type="scientific">Diabrotica balteata</name>
    <name type="common">Banded cucumber beetle</name>
    <dbReference type="NCBI Taxonomy" id="107213"/>
    <lineage>
        <taxon>Eukaryota</taxon>
        <taxon>Metazoa</taxon>
        <taxon>Ecdysozoa</taxon>
        <taxon>Arthropoda</taxon>
        <taxon>Hexapoda</taxon>
        <taxon>Insecta</taxon>
        <taxon>Pterygota</taxon>
        <taxon>Neoptera</taxon>
        <taxon>Endopterygota</taxon>
        <taxon>Coleoptera</taxon>
        <taxon>Polyphaga</taxon>
        <taxon>Cucujiformia</taxon>
        <taxon>Chrysomeloidea</taxon>
        <taxon>Chrysomelidae</taxon>
        <taxon>Galerucinae</taxon>
        <taxon>Diabroticina</taxon>
        <taxon>Diabroticites</taxon>
        <taxon>Diabrotica</taxon>
    </lineage>
</organism>
<feature type="domain" description="Alpha 1,4-glycosyltransferase" evidence="8">
    <location>
        <begin position="224"/>
        <end position="351"/>
    </location>
</feature>
<reference evidence="9" key="1">
    <citation type="submission" date="2022-01" db="EMBL/GenBank/DDBJ databases">
        <authorList>
            <person name="King R."/>
        </authorList>
    </citation>
    <scope>NUCLEOTIDE SEQUENCE</scope>
</reference>
<evidence type="ECO:0000256" key="1">
    <source>
        <dbReference type="ARBA" id="ARBA00004323"/>
    </source>
</evidence>
<keyword evidence="7" id="KW-1133">Transmembrane helix</keyword>
<evidence type="ECO:0000256" key="3">
    <source>
        <dbReference type="ARBA" id="ARBA00022676"/>
    </source>
</evidence>
<keyword evidence="3" id="KW-0328">Glycosyltransferase</keyword>
<dbReference type="PANTHER" id="PTHR12042:SF21">
    <property type="entry name" value="ALPHA1,4-GALACTOSYLTRANSFERASE 1-RELATED"/>
    <property type="match status" value="1"/>
</dbReference>
<dbReference type="InterPro" id="IPR051981">
    <property type="entry name" value="Glycosyltransf_32"/>
</dbReference>
<gene>
    <name evidence="9" type="ORF">DIABBA_LOCUS10834</name>
</gene>
<evidence type="ECO:0000313" key="9">
    <source>
        <dbReference type="EMBL" id="CAG9837884.1"/>
    </source>
</evidence>
<comment type="similarity">
    <text evidence="2">Belongs to the glycosyltransferase 32 family.</text>
</comment>
<dbReference type="Gene3D" id="3.90.550.20">
    <property type="match status" value="1"/>
</dbReference>
<dbReference type="GO" id="GO:0006688">
    <property type="term" value="P:glycosphingolipid biosynthetic process"/>
    <property type="evidence" value="ECO:0007669"/>
    <property type="project" value="TreeGrafter"/>
</dbReference>
<dbReference type="EMBL" id="OU898282">
    <property type="protein sequence ID" value="CAG9837884.1"/>
    <property type="molecule type" value="Genomic_DNA"/>
</dbReference>
<comment type="subcellular location">
    <subcellularLocation>
        <location evidence="1">Golgi apparatus membrane</location>
        <topology evidence="1">Single-pass type II membrane protein</topology>
    </subcellularLocation>
</comment>
<keyword evidence="7" id="KW-0812">Transmembrane</keyword>
<keyword evidence="10" id="KW-1185">Reference proteome</keyword>
<evidence type="ECO:0000256" key="7">
    <source>
        <dbReference type="SAM" id="Phobius"/>
    </source>
</evidence>
<protein>
    <recommendedName>
        <fullName evidence="8">Alpha 1,4-glycosyltransferase domain-containing protein</fullName>
    </recommendedName>
</protein>
<name>A0A9N9T897_DIABA</name>
<evidence type="ECO:0000256" key="5">
    <source>
        <dbReference type="ARBA" id="ARBA00023034"/>
    </source>
</evidence>
<dbReference type="InterPro" id="IPR029044">
    <property type="entry name" value="Nucleotide-diphossugar_trans"/>
</dbReference>
<dbReference type="PANTHER" id="PTHR12042">
    <property type="entry name" value="LACTOSYLCERAMIDE 4-ALPHA-GALACTOSYLTRANSFERASE ALPHA- 1,4-GALACTOSYLTRANSFERASE"/>
    <property type="match status" value="1"/>
</dbReference>
<dbReference type="OrthoDB" id="409543at2759"/>
<dbReference type="InterPro" id="IPR007652">
    <property type="entry name" value="A1-4-GlycosylTfrase_dom"/>
</dbReference>
<dbReference type="AlphaFoldDB" id="A0A9N9T897"/>
<dbReference type="Pfam" id="PF04488">
    <property type="entry name" value="Gly_transf_sug"/>
    <property type="match status" value="1"/>
</dbReference>
<keyword evidence="6 7" id="KW-0472">Membrane</keyword>
<dbReference type="GO" id="GO:0000139">
    <property type="term" value="C:Golgi membrane"/>
    <property type="evidence" value="ECO:0007669"/>
    <property type="project" value="UniProtKB-SubCell"/>
</dbReference>
<evidence type="ECO:0000313" key="10">
    <source>
        <dbReference type="Proteomes" id="UP001153709"/>
    </source>
</evidence>
<evidence type="ECO:0000256" key="4">
    <source>
        <dbReference type="ARBA" id="ARBA00022679"/>
    </source>
</evidence>
<dbReference type="SUPFAM" id="SSF53448">
    <property type="entry name" value="Nucleotide-diphospho-sugar transferases"/>
    <property type="match status" value="1"/>
</dbReference>
<dbReference type="InterPro" id="IPR007577">
    <property type="entry name" value="GlycoTrfase_DXD_sugar-bd_CS"/>
</dbReference>
<keyword evidence="5" id="KW-0333">Golgi apparatus</keyword>